<dbReference type="Gene3D" id="3.10.20.320">
    <property type="entry name" value="Putative peptidoglycan bound protein (lpxtg motif)"/>
    <property type="match status" value="1"/>
</dbReference>
<feature type="domain" description="MucBP" evidence="2">
    <location>
        <begin position="22"/>
        <end position="63"/>
    </location>
</feature>
<dbReference type="RefSeq" id="WP_269026254.1">
    <property type="nucleotide sequence ID" value="NZ_JANXKW010000022.1"/>
</dbReference>
<gene>
    <name evidence="3" type="ORF">N0K80_07920</name>
</gene>
<keyword evidence="4" id="KW-1185">Reference proteome</keyword>
<reference evidence="3" key="1">
    <citation type="submission" date="2022-09" db="EMBL/GenBank/DDBJ databases">
        <title>Diversity of Dellaglioa algida.</title>
        <authorList>
            <person name="Matthias E."/>
            <person name="Werum V."/>
        </authorList>
    </citation>
    <scope>NUCLEOTIDE SEQUENCE</scope>
    <source>
        <strain evidence="3">TMW 2.2523</strain>
    </source>
</reference>
<protein>
    <submittedName>
        <fullName evidence="3">MucBP domain-containing protein</fullName>
    </submittedName>
</protein>
<evidence type="ECO:0000259" key="2">
    <source>
        <dbReference type="Pfam" id="PF06458"/>
    </source>
</evidence>
<dbReference type="Pfam" id="PF06458">
    <property type="entry name" value="MucBP"/>
    <property type="match status" value="1"/>
</dbReference>
<evidence type="ECO:0000313" key="4">
    <source>
        <dbReference type="Proteomes" id="UP001081467"/>
    </source>
</evidence>
<dbReference type="Proteomes" id="UP001081467">
    <property type="component" value="Unassembled WGS sequence"/>
</dbReference>
<dbReference type="InterPro" id="IPR009459">
    <property type="entry name" value="MucBP_dom"/>
</dbReference>
<accession>A0ABT4JNX0</accession>
<comment type="caution">
    <text evidence="3">The sequence shown here is derived from an EMBL/GenBank/DDBJ whole genome shotgun (WGS) entry which is preliminary data.</text>
</comment>
<sequence>MKNNLVVTYVYVKEELPVSTGTVTARYIDTTGRQISADINMTGVQGATYKTNQQAIKGYKFKE</sequence>
<evidence type="ECO:0000256" key="1">
    <source>
        <dbReference type="ARBA" id="ARBA00022737"/>
    </source>
</evidence>
<dbReference type="EMBL" id="JANXLI010000023">
    <property type="protein sequence ID" value="MCZ2492054.1"/>
    <property type="molecule type" value="Genomic_DNA"/>
</dbReference>
<name>A0ABT4JNX0_9LACO</name>
<evidence type="ECO:0000313" key="3">
    <source>
        <dbReference type="EMBL" id="MCZ2492054.1"/>
    </source>
</evidence>
<keyword evidence="1" id="KW-0677">Repeat</keyword>
<organism evidence="3 4">
    <name type="scientific">Dellaglioa carnosa</name>
    <dbReference type="NCBI Taxonomy" id="2995136"/>
    <lineage>
        <taxon>Bacteria</taxon>
        <taxon>Bacillati</taxon>
        <taxon>Bacillota</taxon>
        <taxon>Bacilli</taxon>
        <taxon>Lactobacillales</taxon>
        <taxon>Lactobacillaceae</taxon>
        <taxon>Dellaglioa</taxon>
    </lineage>
</organism>
<proteinExistence type="predicted"/>
<feature type="non-terminal residue" evidence="3">
    <location>
        <position position="63"/>
    </location>
</feature>